<dbReference type="Proteomes" id="UP000001555">
    <property type="component" value="Unassembled WGS sequence"/>
</dbReference>
<dbReference type="VEuPathDB" id="VectorBase:ISCW001281"/>
<reference evidence="2 4" key="1">
    <citation type="submission" date="2008-03" db="EMBL/GenBank/DDBJ databases">
        <title>Annotation of Ixodes scapularis.</title>
        <authorList>
            <consortium name="Ixodes scapularis Genome Project Consortium"/>
            <person name="Caler E."/>
            <person name="Hannick L.I."/>
            <person name="Bidwell S."/>
            <person name="Joardar V."/>
            <person name="Thiagarajan M."/>
            <person name="Amedeo P."/>
            <person name="Galinsky K.J."/>
            <person name="Schobel S."/>
            <person name="Inman J."/>
            <person name="Hostetler J."/>
            <person name="Miller J."/>
            <person name="Hammond M."/>
            <person name="Megy K."/>
            <person name="Lawson D."/>
            <person name="Kodira C."/>
            <person name="Sutton G."/>
            <person name="Meyer J."/>
            <person name="Hill C.A."/>
            <person name="Birren B."/>
            <person name="Nene V."/>
            <person name="Collins F."/>
            <person name="Alarcon-Chaidez F."/>
            <person name="Wikel S."/>
            <person name="Strausberg R."/>
        </authorList>
    </citation>
    <scope>NUCLEOTIDE SEQUENCE [LARGE SCALE GENOMIC DNA]</scope>
    <source>
        <strain evidence="4">Wikel</strain>
        <strain evidence="2">Wikel colony</strain>
    </source>
</reference>
<evidence type="ECO:0000256" key="1">
    <source>
        <dbReference type="SAM" id="MobiDB-lite"/>
    </source>
</evidence>
<evidence type="ECO:0000313" key="3">
    <source>
        <dbReference type="EnsemblMetazoa" id="ISCW001281-PA"/>
    </source>
</evidence>
<reference evidence="3" key="2">
    <citation type="submission" date="2020-05" db="UniProtKB">
        <authorList>
            <consortium name="EnsemblMetazoa"/>
        </authorList>
    </citation>
    <scope>IDENTIFICATION</scope>
    <source>
        <strain evidence="3">wikel</strain>
    </source>
</reference>
<feature type="non-terminal residue" evidence="2">
    <location>
        <position position="63"/>
    </location>
</feature>
<feature type="compositionally biased region" description="Basic residues" evidence="1">
    <location>
        <begin position="1"/>
        <end position="12"/>
    </location>
</feature>
<gene>
    <name evidence="2" type="ORF">IscW_ISCW001281</name>
</gene>
<dbReference type="EMBL" id="DS638956">
    <property type="protein sequence ID" value="EEC01709.1"/>
    <property type="molecule type" value="Genomic_DNA"/>
</dbReference>
<feature type="non-terminal residue" evidence="2">
    <location>
        <position position="1"/>
    </location>
</feature>
<dbReference type="AlphaFoldDB" id="B7P537"/>
<dbReference type="PaxDb" id="6945-B7P537"/>
<dbReference type="VEuPathDB" id="VectorBase:ISCI001281"/>
<dbReference type="InParanoid" id="B7P537"/>
<sequence length="63" mass="6967">RKPPRNPRKKAPPGRARNSSRQAAKANAAIPSDADCGRPRQAPGMSRKGPPFPPRKNERLRFP</sequence>
<evidence type="ECO:0000313" key="2">
    <source>
        <dbReference type="EMBL" id="EEC01709.1"/>
    </source>
</evidence>
<protein>
    <submittedName>
        <fullName evidence="2 3">Uncharacterized protein</fullName>
    </submittedName>
</protein>
<proteinExistence type="predicted"/>
<evidence type="ECO:0000313" key="4">
    <source>
        <dbReference type="Proteomes" id="UP000001555"/>
    </source>
</evidence>
<accession>B7P537</accession>
<dbReference type="EnsemblMetazoa" id="ISCW001281-RA">
    <property type="protein sequence ID" value="ISCW001281-PA"/>
    <property type="gene ID" value="ISCW001281"/>
</dbReference>
<feature type="region of interest" description="Disordered" evidence="1">
    <location>
        <begin position="1"/>
        <end position="63"/>
    </location>
</feature>
<name>B7P537_IXOSC</name>
<dbReference type="HOGENOM" id="CLU_2892435_0_0_1"/>
<keyword evidence="4" id="KW-1185">Reference proteome</keyword>
<organism>
    <name type="scientific">Ixodes scapularis</name>
    <name type="common">Black-legged tick</name>
    <name type="synonym">Deer tick</name>
    <dbReference type="NCBI Taxonomy" id="6945"/>
    <lineage>
        <taxon>Eukaryota</taxon>
        <taxon>Metazoa</taxon>
        <taxon>Ecdysozoa</taxon>
        <taxon>Arthropoda</taxon>
        <taxon>Chelicerata</taxon>
        <taxon>Arachnida</taxon>
        <taxon>Acari</taxon>
        <taxon>Parasitiformes</taxon>
        <taxon>Ixodida</taxon>
        <taxon>Ixodoidea</taxon>
        <taxon>Ixodidae</taxon>
        <taxon>Ixodinae</taxon>
        <taxon>Ixodes</taxon>
    </lineage>
</organism>
<dbReference type="EMBL" id="ABJB010372571">
    <property type="status" value="NOT_ANNOTATED_CDS"/>
    <property type="molecule type" value="Genomic_DNA"/>
</dbReference>